<comment type="subcellular location">
    <subcellularLocation>
        <location evidence="1">Cell membrane</location>
        <topology evidence="1">Multi-pass membrane protein</topology>
    </subcellularLocation>
</comment>
<name>A0ABU3JUL9_9ACTN</name>
<gene>
    <name evidence="9" type="ORF">QNO04_19510</name>
</gene>
<comment type="caution">
    <text evidence="9">The sequence shown here is derived from an EMBL/GenBank/DDBJ whole genome shotgun (WGS) entry which is preliminary data.</text>
</comment>
<feature type="transmembrane region" description="Helical" evidence="7">
    <location>
        <begin position="147"/>
        <end position="168"/>
    </location>
</feature>
<protein>
    <submittedName>
        <fullName evidence="9">FUSC family protein</fullName>
    </submittedName>
</protein>
<evidence type="ECO:0000256" key="1">
    <source>
        <dbReference type="ARBA" id="ARBA00004651"/>
    </source>
</evidence>
<evidence type="ECO:0000259" key="8">
    <source>
        <dbReference type="Pfam" id="PF13515"/>
    </source>
</evidence>
<sequence>MTRTAPAVPPWLAHALRSQRGPVSWSAVLRGALGGGPLLLAAVAAGRPTLGVVAAIGAMFAGINDRPGSRRASVARIGTPALAGAAGLLTGTVAGDHAPALPLTLLLTALGLAAGGISALGPVGSAAGTQLLVGAAVGAGMPLPEPAWLRAVAFVAGAAWLLLLRLALPTSHSLAGDRRFELRFDGERAAVAGVYDAVAALLDAAGSDGATARRAALTAALDQAQDALAGPRLRRRPSSAAERRLHVQYAAALPLAEAATALAWAGEPVPPRACEAPRRLAAAVRDGAPAGPLPAPTRSAPGLRALDDALLHAAEAFDRADGRRLHGRRRTRTAALRTVLGARGREYGMRVALCFGASAAVAQVLHQAHWNGRHEHWYWLPATAVFLVKPDLGPLASRVLSRAAGTVLGALLFAGLAAVLPRPEGLVLLVTVCGALIPLATRHFAAQTAVVTVLVLALVMAGGEPQASLARIGETLLACAIVLVVGHLPTPGRRGDAIRARLAEASGAAREYLAHVLEGSADREARWALRREAYRTLAEARAAIALAAAELPPLARHADGADEIAAALERLVDTTTACAVHLDDTGGLDPHHLRRLTALRDELARHGARMRLDLPTAGGDVHVGARHR</sequence>
<evidence type="ECO:0000256" key="4">
    <source>
        <dbReference type="ARBA" id="ARBA00022989"/>
    </source>
</evidence>
<evidence type="ECO:0000313" key="10">
    <source>
        <dbReference type="Proteomes" id="UP001249760"/>
    </source>
</evidence>
<dbReference type="InterPro" id="IPR049453">
    <property type="entry name" value="Memb_transporter_dom"/>
</dbReference>
<evidence type="ECO:0000313" key="9">
    <source>
        <dbReference type="EMBL" id="MDT6985651.1"/>
    </source>
</evidence>
<organism evidence="9 10">
    <name type="scientific">Streptomyces lusitanus</name>
    <dbReference type="NCBI Taxonomy" id="68232"/>
    <lineage>
        <taxon>Bacteria</taxon>
        <taxon>Bacillati</taxon>
        <taxon>Actinomycetota</taxon>
        <taxon>Actinomycetes</taxon>
        <taxon>Kitasatosporales</taxon>
        <taxon>Streptomycetaceae</taxon>
        <taxon>Streptomyces</taxon>
    </lineage>
</organism>
<keyword evidence="4 7" id="KW-1133">Transmembrane helix</keyword>
<dbReference type="PANTHER" id="PTHR30509">
    <property type="entry name" value="P-HYDROXYBENZOIC ACID EFFLUX PUMP SUBUNIT-RELATED"/>
    <property type="match status" value="1"/>
</dbReference>
<evidence type="ECO:0000256" key="5">
    <source>
        <dbReference type="ARBA" id="ARBA00023136"/>
    </source>
</evidence>
<keyword evidence="5 7" id="KW-0472">Membrane</keyword>
<keyword evidence="2" id="KW-1003">Cell membrane</keyword>
<evidence type="ECO:0000256" key="2">
    <source>
        <dbReference type="ARBA" id="ARBA00022475"/>
    </source>
</evidence>
<feature type="transmembrane region" description="Helical" evidence="7">
    <location>
        <begin position="38"/>
        <end position="62"/>
    </location>
</feature>
<evidence type="ECO:0000256" key="7">
    <source>
        <dbReference type="SAM" id="Phobius"/>
    </source>
</evidence>
<evidence type="ECO:0000256" key="3">
    <source>
        <dbReference type="ARBA" id="ARBA00022692"/>
    </source>
</evidence>
<proteinExistence type="inferred from homology"/>
<feature type="domain" description="Integral membrane bound transporter" evidence="8">
    <location>
        <begin position="361"/>
        <end position="485"/>
    </location>
</feature>
<dbReference type="Pfam" id="PF13515">
    <property type="entry name" value="FUSC_2"/>
    <property type="match status" value="1"/>
</dbReference>
<evidence type="ECO:0000256" key="6">
    <source>
        <dbReference type="ARBA" id="ARBA00043993"/>
    </source>
</evidence>
<comment type="similarity">
    <text evidence="6">Belongs to the YccS/YhfK family.</text>
</comment>
<dbReference type="EMBL" id="JASKMA010000013">
    <property type="protein sequence ID" value="MDT6985651.1"/>
    <property type="molecule type" value="Genomic_DNA"/>
</dbReference>
<feature type="transmembrane region" description="Helical" evidence="7">
    <location>
        <begin position="74"/>
        <end position="94"/>
    </location>
</feature>
<dbReference type="RefSeq" id="WP_394312580.1">
    <property type="nucleotide sequence ID" value="NZ_JASKMA010000013.1"/>
</dbReference>
<dbReference type="Proteomes" id="UP001249760">
    <property type="component" value="Unassembled WGS sequence"/>
</dbReference>
<dbReference type="PANTHER" id="PTHR30509:SF9">
    <property type="entry name" value="MULTIDRUG RESISTANCE PROTEIN MDTO"/>
    <property type="match status" value="1"/>
</dbReference>
<keyword evidence="3 7" id="KW-0812">Transmembrane</keyword>
<accession>A0ABU3JUL9</accession>
<feature type="transmembrane region" description="Helical" evidence="7">
    <location>
        <begin position="100"/>
        <end position="117"/>
    </location>
</feature>
<reference evidence="9 10" key="1">
    <citation type="submission" date="2023-05" db="EMBL/GenBank/DDBJ databases">
        <title>Streptomyces fuscus sp. nov., a brown-black pigment producing actinomyces isolated from dry sand of Sea duck farm.</title>
        <authorList>
            <person name="Xie J."/>
            <person name="Shen N."/>
        </authorList>
    </citation>
    <scope>NUCLEOTIDE SEQUENCE [LARGE SCALE GENOMIC DNA]</scope>
    <source>
        <strain evidence="9 10">CGMCC 4.1745</strain>
    </source>
</reference>
<keyword evidence="10" id="KW-1185">Reference proteome</keyword>